<evidence type="ECO:0000256" key="1">
    <source>
        <dbReference type="ARBA" id="ARBA00006484"/>
    </source>
</evidence>
<dbReference type="Proteomes" id="UP000010880">
    <property type="component" value="Chromosome"/>
</dbReference>
<proteinExistence type="inferred from homology"/>
<dbReference type="PRINTS" id="PR00081">
    <property type="entry name" value="GDHRDH"/>
</dbReference>
<evidence type="ECO:0000313" key="4">
    <source>
        <dbReference type="EMBL" id="AGB42206.1"/>
    </source>
</evidence>
<dbReference type="InterPro" id="IPR036291">
    <property type="entry name" value="NAD(P)-bd_dom_sf"/>
</dbReference>
<dbReference type="PATRIC" id="fig|748449.3.peg.2252"/>
<dbReference type="PROSITE" id="PS00061">
    <property type="entry name" value="ADH_SHORT"/>
    <property type="match status" value="1"/>
</dbReference>
<evidence type="ECO:0000313" key="5">
    <source>
        <dbReference type="Proteomes" id="UP000010880"/>
    </source>
</evidence>
<dbReference type="STRING" id="748449.Halha_2332"/>
<gene>
    <name evidence="4" type="ordered locus">Halha_2332</name>
</gene>
<organism evidence="4 5">
    <name type="scientific">Halobacteroides halobius (strain ATCC 35273 / DSM 5150 / MD-1)</name>
    <dbReference type="NCBI Taxonomy" id="748449"/>
    <lineage>
        <taxon>Bacteria</taxon>
        <taxon>Bacillati</taxon>
        <taxon>Bacillota</taxon>
        <taxon>Clostridia</taxon>
        <taxon>Halanaerobiales</taxon>
        <taxon>Halobacteroidaceae</taxon>
        <taxon>Halobacteroides</taxon>
    </lineage>
</organism>
<dbReference type="InterPro" id="IPR002347">
    <property type="entry name" value="SDR_fam"/>
</dbReference>
<dbReference type="GO" id="GO:0016491">
    <property type="term" value="F:oxidoreductase activity"/>
    <property type="evidence" value="ECO:0007669"/>
    <property type="project" value="UniProtKB-KW"/>
</dbReference>
<dbReference type="PRINTS" id="PR00080">
    <property type="entry name" value="SDRFAMILY"/>
</dbReference>
<dbReference type="KEGG" id="hhl:Halha_2332"/>
<dbReference type="HOGENOM" id="CLU_010194_2_10_9"/>
<dbReference type="RefSeq" id="WP_015327920.1">
    <property type="nucleotide sequence ID" value="NC_019978.1"/>
</dbReference>
<accession>L0KB16</accession>
<dbReference type="CDD" id="cd05233">
    <property type="entry name" value="SDR_c"/>
    <property type="match status" value="1"/>
</dbReference>
<evidence type="ECO:0000256" key="3">
    <source>
        <dbReference type="RuleBase" id="RU000363"/>
    </source>
</evidence>
<keyword evidence="5" id="KW-1185">Reference proteome</keyword>
<name>L0KB16_HALHC</name>
<dbReference type="InterPro" id="IPR020904">
    <property type="entry name" value="Sc_DH/Rdtase_CS"/>
</dbReference>
<dbReference type="PANTHER" id="PTHR42901:SF1">
    <property type="entry name" value="ALCOHOL DEHYDROGENASE"/>
    <property type="match status" value="1"/>
</dbReference>
<dbReference type="EMBL" id="CP003359">
    <property type="protein sequence ID" value="AGB42206.1"/>
    <property type="molecule type" value="Genomic_DNA"/>
</dbReference>
<comment type="similarity">
    <text evidence="1 3">Belongs to the short-chain dehydrogenases/reductases (SDR) family.</text>
</comment>
<reference evidence="5" key="1">
    <citation type="submission" date="2012-02" db="EMBL/GenBank/DDBJ databases">
        <title>The complete genome of Halobacteroides halobius DSM 5150.</title>
        <authorList>
            <person name="Lucas S."/>
            <person name="Copeland A."/>
            <person name="Lapidus A."/>
            <person name="Glavina del Rio T."/>
            <person name="Dalin E."/>
            <person name="Tice H."/>
            <person name="Bruce D."/>
            <person name="Goodwin L."/>
            <person name="Pitluck S."/>
            <person name="Peters L."/>
            <person name="Mikhailova N."/>
            <person name="Gu W."/>
            <person name="Kyrpides N."/>
            <person name="Mavromatis K."/>
            <person name="Ivanova N."/>
            <person name="Brettin T."/>
            <person name="Detter J.C."/>
            <person name="Han C."/>
            <person name="Larimer F."/>
            <person name="Land M."/>
            <person name="Hauser L."/>
            <person name="Markowitz V."/>
            <person name="Cheng J.-F."/>
            <person name="Hugenholtz P."/>
            <person name="Woyke T."/>
            <person name="Wu D."/>
            <person name="Tindall B."/>
            <person name="Pomrenke H."/>
            <person name="Brambilla E."/>
            <person name="Klenk H.-P."/>
            <person name="Eisen J.A."/>
        </authorList>
    </citation>
    <scope>NUCLEOTIDE SEQUENCE [LARGE SCALE GENOMIC DNA]</scope>
    <source>
        <strain evidence="5">ATCC 35273 / DSM 5150 / MD-1</strain>
    </source>
</reference>
<keyword evidence="2" id="KW-0560">Oxidoreductase</keyword>
<dbReference type="PANTHER" id="PTHR42901">
    <property type="entry name" value="ALCOHOL DEHYDROGENASE"/>
    <property type="match status" value="1"/>
</dbReference>
<dbReference type="eggNOG" id="COG4221">
    <property type="taxonomic scope" value="Bacteria"/>
</dbReference>
<evidence type="ECO:0000256" key="2">
    <source>
        <dbReference type="ARBA" id="ARBA00023002"/>
    </source>
</evidence>
<dbReference type="OrthoDB" id="9775296at2"/>
<dbReference type="SUPFAM" id="SSF51735">
    <property type="entry name" value="NAD(P)-binding Rossmann-fold domains"/>
    <property type="match status" value="1"/>
</dbReference>
<dbReference type="Pfam" id="PF00106">
    <property type="entry name" value="adh_short"/>
    <property type="match status" value="1"/>
</dbReference>
<protein>
    <recommendedName>
        <fullName evidence="6">Short-chain alcohol dehydrogenase</fullName>
    </recommendedName>
</protein>
<sequence>MENKKVVITGAGSGLGRSLAQQISSHGAKVYLLGRTKAKLDKVSKNLTNPSEVHTLDVRNSKQVNQVFSDIGPVDILINNAGVGIFGPAEELSAPEVEKMIDTNLKGTIFCSQAVLPKMKEENKGLIINIISTAGKTGKTTESVYCASKFGVRGFTESLALELKGTPLRAVGVYMGGMSTSFWEGIFGEEKMKKLMDPDDIAEIILTNIKERPNINVEEIVIQNKK</sequence>
<dbReference type="Gene3D" id="3.40.50.720">
    <property type="entry name" value="NAD(P)-binding Rossmann-like Domain"/>
    <property type="match status" value="1"/>
</dbReference>
<dbReference type="AlphaFoldDB" id="L0KB16"/>
<evidence type="ECO:0008006" key="6">
    <source>
        <dbReference type="Google" id="ProtNLM"/>
    </source>
</evidence>